<feature type="compositionally biased region" description="Low complexity" evidence="1">
    <location>
        <begin position="258"/>
        <end position="278"/>
    </location>
</feature>
<feature type="domain" description="LysM" evidence="2">
    <location>
        <begin position="79"/>
        <end position="123"/>
    </location>
</feature>
<dbReference type="STRING" id="573024.SAMN05216208_0151"/>
<evidence type="ECO:0000313" key="3">
    <source>
        <dbReference type="EMBL" id="SIS10973.1"/>
    </source>
</evidence>
<dbReference type="Pfam" id="PF01551">
    <property type="entry name" value="Peptidase_M23"/>
    <property type="match status" value="1"/>
</dbReference>
<dbReference type="InterPro" id="IPR018392">
    <property type="entry name" value="LysM"/>
</dbReference>
<dbReference type="GO" id="GO:0004222">
    <property type="term" value="F:metalloendopeptidase activity"/>
    <property type="evidence" value="ECO:0007669"/>
    <property type="project" value="TreeGrafter"/>
</dbReference>
<keyword evidence="4" id="KW-1185">Reference proteome</keyword>
<dbReference type="EMBL" id="FTNV01000001">
    <property type="protein sequence ID" value="SIS10973.1"/>
    <property type="molecule type" value="Genomic_DNA"/>
</dbReference>
<accession>A0A1N7GEH1</accession>
<dbReference type="SUPFAM" id="SSF54106">
    <property type="entry name" value="LysM domain"/>
    <property type="match status" value="2"/>
</dbReference>
<dbReference type="InterPro" id="IPR036779">
    <property type="entry name" value="LysM_dom_sf"/>
</dbReference>
<dbReference type="InterPro" id="IPR016047">
    <property type="entry name" value="M23ase_b-sheet_dom"/>
</dbReference>
<organism evidence="3 4">
    <name type="scientific">Roseovarius nanhaiticus</name>
    <dbReference type="NCBI Taxonomy" id="573024"/>
    <lineage>
        <taxon>Bacteria</taxon>
        <taxon>Pseudomonadati</taxon>
        <taxon>Pseudomonadota</taxon>
        <taxon>Alphaproteobacteria</taxon>
        <taxon>Rhodobacterales</taxon>
        <taxon>Roseobacteraceae</taxon>
        <taxon>Roseovarius</taxon>
    </lineage>
</organism>
<dbReference type="CDD" id="cd00118">
    <property type="entry name" value="LysM"/>
    <property type="match status" value="2"/>
</dbReference>
<dbReference type="Gene3D" id="3.10.350.10">
    <property type="entry name" value="LysM domain"/>
    <property type="match status" value="2"/>
</dbReference>
<dbReference type="InterPro" id="IPR011055">
    <property type="entry name" value="Dup_hybrid_motif"/>
</dbReference>
<dbReference type="PANTHER" id="PTHR21666">
    <property type="entry name" value="PEPTIDASE-RELATED"/>
    <property type="match status" value="1"/>
</dbReference>
<dbReference type="PROSITE" id="PS51782">
    <property type="entry name" value="LYSM"/>
    <property type="match status" value="2"/>
</dbReference>
<dbReference type="Proteomes" id="UP000186019">
    <property type="component" value="Unassembled WGS sequence"/>
</dbReference>
<evidence type="ECO:0000313" key="4">
    <source>
        <dbReference type="Proteomes" id="UP000186019"/>
    </source>
</evidence>
<dbReference type="RefSeq" id="WP_076533036.1">
    <property type="nucleotide sequence ID" value="NZ_FOAC01000001.1"/>
</dbReference>
<dbReference type="PANTHER" id="PTHR21666:SF270">
    <property type="entry name" value="MUREIN HYDROLASE ACTIVATOR ENVC"/>
    <property type="match status" value="1"/>
</dbReference>
<proteinExistence type="predicted"/>
<dbReference type="OrthoDB" id="9795421at2"/>
<feature type="compositionally biased region" description="Low complexity" evidence="1">
    <location>
        <begin position="239"/>
        <end position="250"/>
    </location>
</feature>
<dbReference type="AlphaFoldDB" id="A0A1N7GEH1"/>
<evidence type="ECO:0000259" key="2">
    <source>
        <dbReference type="PROSITE" id="PS51782"/>
    </source>
</evidence>
<name>A0A1N7GEH1_9RHOB</name>
<dbReference type="InterPro" id="IPR050570">
    <property type="entry name" value="Cell_wall_metabolism_enzyme"/>
</dbReference>
<dbReference type="SUPFAM" id="SSF51261">
    <property type="entry name" value="Duplicated hybrid motif"/>
    <property type="match status" value="1"/>
</dbReference>
<sequence length="410" mass="42027">MSSHLRPHFRAHRAAARRPRLAVLLAGSCALALSACGDTMDLDMRGPIGGLDTAGAARTATANRPQPDARGIISYPGYQVAVARRGDTLSSLAQRIGTDATALASYNGIQPGDPLRAGEVIALPGRVAEPAGGPIRPGDGDITQIAGAAIENASSSQIETSSLSPAATTAQSGVEPVRHKVARGETAYTIARLYNVSIRSLAEWNGLGSDFAVREGQFLIIPVALPGERTATFDASDVPVTTQPPGAGTPTPEPPSAATPLPEEDTVPAATAAATTPKEAPDLGQQQTTASAPKARMSYPVVGDIVRPYSKGKNDGIDIAASPGTAVKAADGGTVAAITKDTKGTPIIVVKHANNLLTVYSNVDNVAVKTGDSVSRGQTLAKIPSTGAAAVHFEVRNGFDSLDPIPYLTE</sequence>
<protein>
    <submittedName>
        <fullName evidence="3">Murein DD-endopeptidase MepM and murein hydrolase activator NlpD, contain LysM domain</fullName>
    </submittedName>
</protein>
<evidence type="ECO:0000256" key="1">
    <source>
        <dbReference type="SAM" id="MobiDB-lite"/>
    </source>
</evidence>
<gene>
    <name evidence="3" type="ORF">SAMN05421666_1984</name>
</gene>
<reference evidence="4" key="1">
    <citation type="submission" date="2017-01" db="EMBL/GenBank/DDBJ databases">
        <authorList>
            <person name="Varghese N."/>
            <person name="Submissions S."/>
        </authorList>
    </citation>
    <scope>NUCLEOTIDE SEQUENCE [LARGE SCALE GENOMIC DNA]</scope>
    <source>
        <strain evidence="4">DSM 29590</strain>
    </source>
</reference>
<feature type="domain" description="LysM" evidence="2">
    <location>
        <begin position="177"/>
        <end position="221"/>
    </location>
</feature>
<dbReference type="SMART" id="SM00257">
    <property type="entry name" value="LysM"/>
    <property type="match status" value="2"/>
</dbReference>
<dbReference type="CDD" id="cd12797">
    <property type="entry name" value="M23_peptidase"/>
    <property type="match status" value="1"/>
</dbReference>
<feature type="region of interest" description="Disordered" evidence="1">
    <location>
        <begin position="236"/>
        <end position="296"/>
    </location>
</feature>
<dbReference type="Gene3D" id="2.70.70.10">
    <property type="entry name" value="Glucose Permease (Domain IIA)"/>
    <property type="match status" value="1"/>
</dbReference>
<keyword evidence="3" id="KW-0378">Hydrolase</keyword>
<dbReference type="Pfam" id="PF01476">
    <property type="entry name" value="LysM"/>
    <property type="match status" value="2"/>
</dbReference>